<dbReference type="AlphaFoldDB" id="A0A1M6I8A1"/>
<dbReference type="STRING" id="1121476.SAMN02745751_02228"/>
<dbReference type="OrthoDB" id="9781032at2"/>
<proteinExistence type="inferred from homology"/>
<evidence type="ECO:0000313" key="4">
    <source>
        <dbReference type="Proteomes" id="UP000184052"/>
    </source>
</evidence>
<dbReference type="GO" id="GO:0005737">
    <property type="term" value="C:cytoplasm"/>
    <property type="evidence" value="ECO:0007669"/>
    <property type="project" value="TreeGrafter"/>
</dbReference>
<dbReference type="PIRSF" id="PIRSF037226">
    <property type="entry name" value="Amidohydrolase_ACY1L2_prd"/>
    <property type="match status" value="1"/>
</dbReference>
<dbReference type="InterPro" id="IPR052030">
    <property type="entry name" value="Peptidase_M20/M20A_hydrolases"/>
</dbReference>
<comment type="similarity">
    <text evidence="1">Belongs to the peptidase M20A family.</text>
</comment>
<evidence type="ECO:0000313" key="3">
    <source>
        <dbReference type="EMBL" id="SHJ30689.1"/>
    </source>
</evidence>
<dbReference type="NCBIfam" id="TIGR01891">
    <property type="entry name" value="amidohydrolases"/>
    <property type="match status" value="1"/>
</dbReference>
<accession>A0A1M6I8A1</accession>
<reference evidence="3 4" key="1">
    <citation type="submission" date="2016-11" db="EMBL/GenBank/DDBJ databases">
        <authorList>
            <person name="Jaros S."/>
            <person name="Januszkiewicz K."/>
            <person name="Wedrychowicz H."/>
        </authorList>
    </citation>
    <scope>NUCLEOTIDE SEQUENCE [LARGE SCALE GENOMIC DNA]</scope>
    <source>
        <strain evidence="3 4">DSM 17477</strain>
    </source>
</reference>
<dbReference type="PANTHER" id="PTHR30575:SF0">
    <property type="entry name" value="XAA-ARG DIPEPTIDASE"/>
    <property type="match status" value="1"/>
</dbReference>
<protein>
    <recommendedName>
        <fullName evidence="1">Peptidase M20 domain-containing protein 2</fullName>
    </recommendedName>
</protein>
<evidence type="ECO:0000256" key="1">
    <source>
        <dbReference type="PIRNR" id="PIRNR037226"/>
    </source>
</evidence>
<name>A0A1M6I8A1_9FIRM</name>
<dbReference type="InterPro" id="IPR017439">
    <property type="entry name" value="Amidohydrolase"/>
</dbReference>
<dbReference type="SUPFAM" id="SSF53187">
    <property type="entry name" value="Zn-dependent exopeptidases"/>
    <property type="match status" value="1"/>
</dbReference>
<dbReference type="GO" id="GO:0071713">
    <property type="term" value="F:para-aminobenzoyl-glutamate hydrolase activity"/>
    <property type="evidence" value="ECO:0007669"/>
    <property type="project" value="TreeGrafter"/>
</dbReference>
<dbReference type="SUPFAM" id="SSF55031">
    <property type="entry name" value="Bacterial exopeptidase dimerisation domain"/>
    <property type="match status" value="1"/>
</dbReference>
<dbReference type="Gene3D" id="3.40.630.10">
    <property type="entry name" value="Zn peptidases"/>
    <property type="match status" value="1"/>
</dbReference>
<dbReference type="InterPro" id="IPR036264">
    <property type="entry name" value="Bact_exopeptidase_dim_dom"/>
</dbReference>
<feature type="domain" description="Peptidase M20 dimerisation" evidence="2">
    <location>
        <begin position="184"/>
        <end position="272"/>
    </location>
</feature>
<dbReference type="InterPro" id="IPR017144">
    <property type="entry name" value="Xaa-Arg_dipeptidase"/>
</dbReference>
<dbReference type="GO" id="GO:0046657">
    <property type="term" value="P:folic acid catabolic process"/>
    <property type="evidence" value="ECO:0007669"/>
    <property type="project" value="TreeGrafter"/>
</dbReference>
<dbReference type="Proteomes" id="UP000184052">
    <property type="component" value="Unassembled WGS sequence"/>
</dbReference>
<dbReference type="Pfam" id="PF07687">
    <property type="entry name" value="M20_dimer"/>
    <property type="match status" value="1"/>
</dbReference>
<keyword evidence="3" id="KW-0378">Hydrolase</keyword>
<dbReference type="InterPro" id="IPR011650">
    <property type="entry name" value="Peptidase_M20_dimer"/>
</dbReference>
<dbReference type="Gene3D" id="3.30.70.360">
    <property type="match status" value="1"/>
</dbReference>
<dbReference type="Pfam" id="PF01546">
    <property type="entry name" value="Peptidase_M20"/>
    <property type="match status" value="1"/>
</dbReference>
<dbReference type="EMBL" id="FQZL01000016">
    <property type="protein sequence ID" value="SHJ30689.1"/>
    <property type="molecule type" value="Genomic_DNA"/>
</dbReference>
<keyword evidence="4" id="KW-1185">Reference proteome</keyword>
<evidence type="ECO:0000259" key="2">
    <source>
        <dbReference type="Pfam" id="PF07687"/>
    </source>
</evidence>
<gene>
    <name evidence="3" type="ORF">SAMN02745751_02228</name>
</gene>
<dbReference type="RefSeq" id="WP_073049659.1">
    <property type="nucleotide sequence ID" value="NZ_FQZL01000016.1"/>
</dbReference>
<dbReference type="PANTHER" id="PTHR30575">
    <property type="entry name" value="PEPTIDASE M20"/>
    <property type="match status" value="1"/>
</dbReference>
<dbReference type="GO" id="GO:0016805">
    <property type="term" value="F:dipeptidase activity"/>
    <property type="evidence" value="ECO:0007669"/>
    <property type="project" value="InterPro"/>
</dbReference>
<organism evidence="3 4">
    <name type="scientific">Dethiosulfatibacter aminovorans DSM 17477</name>
    <dbReference type="NCBI Taxonomy" id="1121476"/>
    <lineage>
        <taxon>Bacteria</taxon>
        <taxon>Bacillati</taxon>
        <taxon>Bacillota</taxon>
        <taxon>Tissierellia</taxon>
        <taxon>Dethiosulfatibacter</taxon>
    </lineage>
</organism>
<dbReference type="InterPro" id="IPR002933">
    <property type="entry name" value="Peptidase_M20"/>
</dbReference>
<sequence>MIYEEKRMMEVIDSNREKTHMIAKKIWEFKEVGWEEFRSSVLIMDALEKEGFQVQRGLVGKHPKFDHEIDMPTAFKAVYEGKEDGPTIGFMLEYDALPNGHACGHNLIASAGFAAALGLKEVFQTKGSVIVYGTPAEELEGSKHYILEGGYMDEVDIMITSHYGADWGSEVTGKAIVWPTHDNWLTFKGKSSHASSSPEKGRSALDAVILTTLGLEFLREHMLETNRIHYIISKGGTAANSVPDLATLNVELRTNDSAELNALMKRVDNTIKGAELMTDTTAIYKWDAPWYSATPVPSLYQLTANYATDLGIDKTRFTFGNLPKASSDLGCVAYKIPTVEITFPIVEDNEPTPVGHADETAELTSNEYPIDQSILAGKLMALTGYRIGSNLEELERIKSEFARNYTE</sequence>